<name>Q6AVH6_ORYSJ</name>
<protein>
    <submittedName>
        <fullName evidence="1">Uncharacterized protein</fullName>
    </submittedName>
</protein>
<reference evidence="2" key="2">
    <citation type="journal article" date="2008" name="Nucleic Acids Res.">
        <title>The rice annotation project database (RAP-DB): 2008 update.</title>
        <authorList>
            <consortium name="The rice annotation project (RAP)"/>
        </authorList>
    </citation>
    <scope>GENOME REANNOTATION</scope>
    <source>
        <strain evidence="2">cv. Nipponbare</strain>
    </source>
</reference>
<sequence length="87" mass="9570">MAMHMQFGHLRSHHGESARFLGATGTVTSQPVKSPVLASSEWVKRPGTFSSDLLFQPHKHYAVLNSEVISWVSSSSSFPDHISYPSS</sequence>
<evidence type="ECO:0000313" key="2">
    <source>
        <dbReference type="Proteomes" id="UP000000763"/>
    </source>
</evidence>
<organism evidence="1 2">
    <name type="scientific">Oryza sativa subsp. japonica</name>
    <name type="common">Rice</name>
    <dbReference type="NCBI Taxonomy" id="39947"/>
    <lineage>
        <taxon>Eukaryota</taxon>
        <taxon>Viridiplantae</taxon>
        <taxon>Streptophyta</taxon>
        <taxon>Embryophyta</taxon>
        <taxon>Tracheophyta</taxon>
        <taxon>Spermatophyta</taxon>
        <taxon>Magnoliopsida</taxon>
        <taxon>Liliopsida</taxon>
        <taxon>Poales</taxon>
        <taxon>Poaceae</taxon>
        <taxon>BOP clade</taxon>
        <taxon>Oryzoideae</taxon>
        <taxon>Oryzeae</taxon>
        <taxon>Oryzinae</taxon>
        <taxon>Oryza</taxon>
        <taxon>Oryza sativa</taxon>
    </lineage>
</organism>
<dbReference type="Proteomes" id="UP000000763">
    <property type="component" value="Chromosome 3"/>
</dbReference>
<evidence type="ECO:0000313" key="1">
    <source>
        <dbReference type="EMBL" id="AAT77897.1"/>
    </source>
</evidence>
<dbReference type="EMBL" id="AC103550">
    <property type="protein sequence ID" value="AAT77897.1"/>
    <property type="molecule type" value="Genomic_DNA"/>
</dbReference>
<gene>
    <name evidence="1" type="primary">OSJNBa0079G12.8</name>
</gene>
<proteinExistence type="predicted"/>
<reference evidence="2" key="1">
    <citation type="journal article" date="2005" name="Nature">
        <title>The map-based sequence of the rice genome.</title>
        <authorList>
            <consortium name="International rice genome sequencing project (IRGSP)"/>
            <person name="Matsumoto T."/>
            <person name="Wu J."/>
            <person name="Kanamori H."/>
            <person name="Katayose Y."/>
            <person name="Fujisawa M."/>
            <person name="Namiki N."/>
            <person name="Mizuno H."/>
            <person name="Yamamoto K."/>
            <person name="Antonio B.A."/>
            <person name="Baba T."/>
            <person name="Sakata K."/>
            <person name="Nagamura Y."/>
            <person name="Aoki H."/>
            <person name="Arikawa K."/>
            <person name="Arita K."/>
            <person name="Bito T."/>
            <person name="Chiden Y."/>
            <person name="Fujitsuka N."/>
            <person name="Fukunaka R."/>
            <person name="Hamada M."/>
            <person name="Harada C."/>
            <person name="Hayashi A."/>
            <person name="Hijishita S."/>
            <person name="Honda M."/>
            <person name="Hosokawa S."/>
            <person name="Ichikawa Y."/>
            <person name="Idonuma A."/>
            <person name="Iijima M."/>
            <person name="Ikeda M."/>
            <person name="Ikeno M."/>
            <person name="Ito K."/>
            <person name="Ito S."/>
            <person name="Ito T."/>
            <person name="Ito Y."/>
            <person name="Ito Y."/>
            <person name="Iwabuchi A."/>
            <person name="Kamiya K."/>
            <person name="Karasawa W."/>
            <person name="Kurita K."/>
            <person name="Katagiri S."/>
            <person name="Kikuta A."/>
            <person name="Kobayashi H."/>
            <person name="Kobayashi N."/>
            <person name="Machita K."/>
            <person name="Maehara T."/>
            <person name="Masukawa M."/>
            <person name="Mizubayashi T."/>
            <person name="Mukai Y."/>
            <person name="Nagasaki H."/>
            <person name="Nagata Y."/>
            <person name="Naito S."/>
            <person name="Nakashima M."/>
            <person name="Nakama Y."/>
            <person name="Nakamichi Y."/>
            <person name="Nakamura M."/>
            <person name="Meguro A."/>
            <person name="Negishi M."/>
            <person name="Ohta I."/>
            <person name="Ohta T."/>
            <person name="Okamoto M."/>
            <person name="Ono N."/>
            <person name="Saji S."/>
            <person name="Sakaguchi M."/>
            <person name="Sakai K."/>
            <person name="Shibata M."/>
            <person name="Shimokawa T."/>
            <person name="Song J."/>
            <person name="Takazaki Y."/>
            <person name="Terasawa K."/>
            <person name="Tsugane M."/>
            <person name="Tsuji K."/>
            <person name="Ueda S."/>
            <person name="Waki K."/>
            <person name="Yamagata H."/>
            <person name="Yamamoto M."/>
            <person name="Yamamoto S."/>
            <person name="Yamane H."/>
            <person name="Yoshiki S."/>
            <person name="Yoshihara R."/>
            <person name="Yukawa K."/>
            <person name="Zhong H."/>
            <person name="Yano M."/>
            <person name="Yuan Q."/>
            <person name="Ouyang S."/>
            <person name="Liu J."/>
            <person name="Jones K.M."/>
            <person name="Gansberger K."/>
            <person name="Moffat K."/>
            <person name="Hill J."/>
            <person name="Bera J."/>
            <person name="Fadrosh D."/>
            <person name="Jin S."/>
            <person name="Johri S."/>
            <person name="Kim M."/>
            <person name="Overton L."/>
            <person name="Reardon M."/>
            <person name="Tsitrin T."/>
            <person name="Vuong H."/>
            <person name="Weaver B."/>
            <person name="Ciecko A."/>
            <person name="Tallon L."/>
            <person name="Jackson J."/>
            <person name="Pai G."/>
            <person name="Aken S.V."/>
            <person name="Utterback T."/>
            <person name="Reidmuller S."/>
            <person name="Feldblyum T."/>
            <person name="Hsiao J."/>
            <person name="Zismann V."/>
            <person name="Iobst S."/>
            <person name="de Vazeille A.R."/>
            <person name="Buell C.R."/>
            <person name="Ying K."/>
            <person name="Li Y."/>
            <person name="Lu T."/>
            <person name="Huang Y."/>
            <person name="Zhao Q."/>
            <person name="Feng Q."/>
            <person name="Zhang L."/>
            <person name="Zhu J."/>
            <person name="Weng Q."/>
            <person name="Mu J."/>
            <person name="Lu Y."/>
            <person name="Fan D."/>
            <person name="Liu Y."/>
            <person name="Guan J."/>
            <person name="Zhang Y."/>
            <person name="Yu S."/>
            <person name="Liu X."/>
            <person name="Zhang Y."/>
            <person name="Hong G."/>
            <person name="Han B."/>
            <person name="Choisne N."/>
            <person name="Demange N."/>
            <person name="Orjeda G."/>
            <person name="Samain S."/>
            <person name="Cattolico L."/>
            <person name="Pelletier E."/>
            <person name="Couloux A."/>
            <person name="Segurens B."/>
            <person name="Wincker P."/>
            <person name="D'Hont A."/>
            <person name="Scarpelli C."/>
            <person name="Weissenbach J."/>
            <person name="Salanoubat M."/>
            <person name="Quetier F."/>
            <person name="Yu Y."/>
            <person name="Kim H.R."/>
            <person name="Rambo T."/>
            <person name="Currie J."/>
            <person name="Collura K."/>
            <person name="Luo M."/>
            <person name="Yang T."/>
            <person name="Ammiraju J.S.S."/>
            <person name="Engler F."/>
            <person name="Soderlund C."/>
            <person name="Wing R.A."/>
            <person name="Palmer L.E."/>
            <person name="de la Bastide M."/>
            <person name="Spiegel L."/>
            <person name="Nascimento L."/>
            <person name="Zutavern T."/>
            <person name="O'Shaughnessy A."/>
            <person name="Dike S."/>
            <person name="Dedhia N."/>
            <person name="Preston R."/>
            <person name="Balija V."/>
            <person name="McCombie W.R."/>
            <person name="Chow T."/>
            <person name="Chen H."/>
            <person name="Chung M."/>
            <person name="Chen C."/>
            <person name="Shaw J."/>
            <person name="Wu H."/>
            <person name="Hsiao K."/>
            <person name="Chao Y."/>
            <person name="Chu M."/>
            <person name="Cheng C."/>
            <person name="Hour A."/>
            <person name="Lee P."/>
            <person name="Lin S."/>
            <person name="Lin Y."/>
            <person name="Liou J."/>
            <person name="Liu S."/>
            <person name="Hsing Y."/>
            <person name="Raghuvanshi S."/>
            <person name="Mohanty A."/>
            <person name="Bharti A.K."/>
            <person name="Gaur A."/>
            <person name="Gupta V."/>
            <person name="Kumar D."/>
            <person name="Ravi V."/>
            <person name="Vij S."/>
            <person name="Kapur A."/>
            <person name="Khurana P."/>
            <person name="Khurana P."/>
            <person name="Khurana J.P."/>
            <person name="Tyagi A.K."/>
            <person name="Gaikwad K."/>
            <person name="Singh A."/>
            <person name="Dalal V."/>
            <person name="Srivastava S."/>
            <person name="Dixit A."/>
            <person name="Pal A.K."/>
            <person name="Ghazi I.A."/>
            <person name="Yadav M."/>
            <person name="Pandit A."/>
            <person name="Bhargava A."/>
            <person name="Sureshbabu K."/>
            <person name="Batra K."/>
            <person name="Sharma T.R."/>
            <person name="Mohapatra T."/>
            <person name="Singh N.K."/>
            <person name="Messing J."/>
            <person name="Nelson A.B."/>
            <person name="Fuks G."/>
            <person name="Kavchok S."/>
            <person name="Keizer G."/>
            <person name="Linton E."/>
            <person name="Llaca V."/>
            <person name="Song R."/>
            <person name="Tanyolac B."/>
            <person name="Young S."/>
            <person name="Ho-Il K."/>
            <person name="Hahn J.H."/>
            <person name="Sangsakoo G."/>
            <person name="Vanavichit A."/>
            <person name="de Mattos Luiz.A.T."/>
            <person name="Zimmer P.D."/>
            <person name="Malone G."/>
            <person name="Dellagostin O."/>
            <person name="de Oliveira A.C."/>
            <person name="Bevan M."/>
            <person name="Bancroft I."/>
            <person name="Minx P."/>
            <person name="Cordum H."/>
            <person name="Wilson R."/>
            <person name="Cheng Z."/>
            <person name="Jin W."/>
            <person name="Jiang J."/>
            <person name="Leong S.A."/>
            <person name="Iwama H."/>
            <person name="Gojobori T."/>
            <person name="Itoh T."/>
            <person name="Niimura Y."/>
            <person name="Fujii Y."/>
            <person name="Habara T."/>
            <person name="Sakai H."/>
            <person name="Sato Y."/>
            <person name="Wilson G."/>
            <person name="Kumar K."/>
            <person name="McCouch S."/>
            <person name="Juretic N."/>
            <person name="Hoen D."/>
            <person name="Wright S."/>
            <person name="Bruskiewich R."/>
            <person name="Bureau T."/>
            <person name="Miyao A."/>
            <person name="Hirochika H."/>
            <person name="Nishikawa T."/>
            <person name="Kadowaki K."/>
            <person name="Sugiura M."/>
            <person name="Burr B."/>
            <person name="Sasaki T."/>
        </authorList>
    </citation>
    <scope>NUCLEOTIDE SEQUENCE [LARGE SCALE GENOMIC DNA]</scope>
    <source>
        <strain evidence="2">cv. Nipponbare</strain>
    </source>
</reference>
<accession>Q6AVH6</accession>
<dbReference type="AlphaFoldDB" id="Q6AVH6"/>